<dbReference type="PANTHER" id="PTHR12106">
    <property type="entry name" value="SORTILIN RELATED"/>
    <property type="match status" value="1"/>
</dbReference>
<keyword evidence="5" id="KW-1185">Reference proteome</keyword>
<dbReference type="InterPro" id="IPR031777">
    <property type="entry name" value="Sortilin_C"/>
</dbReference>
<evidence type="ECO:0000313" key="5">
    <source>
        <dbReference type="Proteomes" id="UP000031668"/>
    </source>
</evidence>
<dbReference type="InterPro" id="IPR050310">
    <property type="entry name" value="VPS10-sortilin"/>
</dbReference>
<dbReference type="Pfam" id="PF15902">
    <property type="entry name" value="Sortilin-Vps10"/>
    <property type="match status" value="1"/>
</dbReference>
<dbReference type="Proteomes" id="UP000031668">
    <property type="component" value="Unassembled WGS sequence"/>
</dbReference>
<dbReference type="OrthoDB" id="5949766at2759"/>
<dbReference type="Pfam" id="PF15901">
    <property type="entry name" value="Sortilin_C"/>
    <property type="match status" value="1"/>
</dbReference>
<gene>
    <name evidence="4" type="ORF">RF11_10458</name>
</gene>
<name>A0A0C2JZS8_THEKT</name>
<keyword evidence="4" id="KW-0675">Receptor</keyword>
<comment type="caution">
    <text evidence="4">The sequence shown here is derived from an EMBL/GenBank/DDBJ whole genome shotgun (WGS) entry which is preliminary data.</text>
</comment>
<keyword evidence="1" id="KW-0677">Repeat</keyword>
<proteinExistence type="predicted"/>
<evidence type="ECO:0000259" key="2">
    <source>
        <dbReference type="Pfam" id="PF15901"/>
    </source>
</evidence>
<dbReference type="InterPro" id="IPR031778">
    <property type="entry name" value="Sortilin_N"/>
</dbReference>
<dbReference type="GO" id="GO:0006892">
    <property type="term" value="P:post-Golgi vesicle-mediated transport"/>
    <property type="evidence" value="ECO:0007669"/>
    <property type="project" value="TreeGrafter"/>
</dbReference>
<dbReference type="InterPro" id="IPR036278">
    <property type="entry name" value="Sialidase_sf"/>
</dbReference>
<evidence type="ECO:0000259" key="3">
    <source>
        <dbReference type="Pfam" id="PF15902"/>
    </source>
</evidence>
<protein>
    <submittedName>
        <fullName evidence="4">VPS10 domain-containing receptor SorCS2</fullName>
    </submittedName>
</protein>
<dbReference type="GO" id="GO:0016020">
    <property type="term" value="C:membrane"/>
    <property type="evidence" value="ECO:0007669"/>
    <property type="project" value="TreeGrafter"/>
</dbReference>
<evidence type="ECO:0000313" key="4">
    <source>
        <dbReference type="EMBL" id="KII75163.1"/>
    </source>
</evidence>
<sequence>MILGIWPIPDSKEITTKIIRHKYLYVRPEFTIFNNLRLYSFVHGNHYILAGNNATTICLCALNKKDQLVSLACNLSIYDKQDEKCSYVINPHLFGVIYVNLKDKDSKIRTYISLNNGKNFRPFKLEDESSKCQNSDCHVELDLKCSSDYIKNNFPEKWIVIFRGTYQREGVYRRHTFLSFDGGRTWKILDFNIDKLLVLNHGGLLLAAESKTGIIWYSYDDGLNWYSKNLRAYNFIVMKPLEYPNNLIVAAINYQQQKNIDSSFFINFSSVISSLYLITDSSCQNDDFEAWHTPRYYGSCFQGQILSYLKKKSTALCVDNRNFILPSIQTCPCSLEDFQWYHRINLSEPNYYFKNNLCTLDKLSTFTQRAKICRDGGIALNELDGY</sequence>
<dbReference type="EMBL" id="JWZT01000019">
    <property type="protein sequence ID" value="KII75163.1"/>
    <property type="molecule type" value="Genomic_DNA"/>
</dbReference>
<dbReference type="CDD" id="cd15482">
    <property type="entry name" value="Sialidase_non-viral"/>
    <property type="match status" value="1"/>
</dbReference>
<feature type="domain" description="Sortilin N-terminal" evidence="3">
    <location>
        <begin position="102"/>
        <end position="233"/>
    </location>
</feature>
<reference evidence="4 5" key="1">
    <citation type="journal article" date="2014" name="Genome Biol. Evol.">
        <title>The genome of the myxosporean Thelohanellus kitauei shows adaptations to nutrient acquisition within its fish host.</title>
        <authorList>
            <person name="Yang Y."/>
            <person name="Xiong J."/>
            <person name="Zhou Z."/>
            <person name="Huo F."/>
            <person name="Miao W."/>
            <person name="Ran C."/>
            <person name="Liu Y."/>
            <person name="Zhang J."/>
            <person name="Feng J."/>
            <person name="Wang M."/>
            <person name="Wang M."/>
            <person name="Wang L."/>
            <person name="Yao B."/>
        </authorList>
    </citation>
    <scope>NUCLEOTIDE SEQUENCE [LARGE SCALE GENOMIC DNA]</scope>
    <source>
        <strain evidence="4">Wuqing</strain>
    </source>
</reference>
<accession>A0A0C2JZS8</accession>
<dbReference type="SUPFAM" id="SSF50939">
    <property type="entry name" value="Sialidases"/>
    <property type="match status" value="1"/>
</dbReference>
<dbReference type="PANTHER" id="PTHR12106:SF27">
    <property type="entry name" value="SORTILIN-RELATED RECEPTOR"/>
    <property type="match status" value="1"/>
</dbReference>
<organism evidence="4 5">
    <name type="scientific">Thelohanellus kitauei</name>
    <name type="common">Myxosporean</name>
    <dbReference type="NCBI Taxonomy" id="669202"/>
    <lineage>
        <taxon>Eukaryota</taxon>
        <taxon>Metazoa</taxon>
        <taxon>Cnidaria</taxon>
        <taxon>Myxozoa</taxon>
        <taxon>Myxosporea</taxon>
        <taxon>Bivalvulida</taxon>
        <taxon>Platysporina</taxon>
        <taxon>Myxobolidae</taxon>
        <taxon>Thelohanellus</taxon>
    </lineage>
</organism>
<dbReference type="GO" id="GO:0005794">
    <property type="term" value="C:Golgi apparatus"/>
    <property type="evidence" value="ECO:0007669"/>
    <property type="project" value="TreeGrafter"/>
</dbReference>
<evidence type="ECO:0000256" key="1">
    <source>
        <dbReference type="ARBA" id="ARBA00022737"/>
    </source>
</evidence>
<dbReference type="AlphaFoldDB" id="A0A0C2JZS8"/>
<feature type="domain" description="Sortilin C-terminal" evidence="2">
    <location>
        <begin position="251"/>
        <end position="373"/>
    </location>
</feature>